<keyword evidence="6 7" id="KW-0472">Membrane</keyword>
<organism evidence="9 10">
    <name type="scientific">Hordeum vulgare subsp. vulgare</name>
    <name type="common">Domesticated barley</name>
    <dbReference type="NCBI Taxonomy" id="112509"/>
    <lineage>
        <taxon>Eukaryota</taxon>
        <taxon>Viridiplantae</taxon>
        <taxon>Streptophyta</taxon>
        <taxon>Embryophyta</taxon>
        <taxon>Tracheophyta</taxon>
        <taxon>Spermatophyta</taxon>
        <taxon>Magnoliopsida</taxon>
        <taxon>Liliopsida</taxon>
        <taxon>Poales</taxon>
        <taxon>Poaceae</taxon>
        <taxon>BOP clade</taxon>
        <taxon>Pooideae</taxon>
        <taxon>Triticodae</taxon>
        <taxon>Triticeae</taxon>
        <taxon>Hordeinae</taxon>
        <taxon>Hordeum</taxon>
    </lineage>
</organism>
<feature type="transmembrane region" description="Helical" evidence="7">
    <location>
        <begin position="335"/>
        <end position="360"/>
    </location>
</feature>
<sequence>MSNMKSAFTVMTQVLLTMNTELTMQRDRYGRTPLHFASSIDFFKIGSRWCLRLQCSPPFICPSQHPLLPLMKVFQANPEAFNQADNNGFFPIHAAASEGVLSNIQVFLKKFPYKAGLRDSKGRTFLHIAVERNRMTVVSFVCQTPRLAWILNMQDNSGNTALHLAVMSVSFRVFCALFGNREVNLNLSNNDGKTPRDISRNMIPPGMYFLVSNAKEINNALTSAGATQADVYWDYIDEKHSVMGNVTDKMIAANPAQTICIGSTLIATMAFGATFALPGGYRADDHTNGGTPTLAGRYVFDAFMMATTLAFICSSTATVGLIYSETLVDLRTRRANLGICMFLVGSSVTSLPAAFALGVYMVLAPVARHTAIAICLSSPLLVLYRNTFILLRTAILARPLCIRLGIVQALLKLAVSVITSVFVELWPLIVIFGWAAFARINQHS</sequence>
<dbReference type="InterPro" id="IPR036770">
    <property type="entry name" value="Ankyrin_rpt-contain_sf"/>
</dbReference>
<feature type="transmembrane region" description="Helical" evidence="7">
    <location>
        <begin position="417"/>
        <end position="437"/>
    </location>
</feature>
<dbReference type="SMART" id="SM00248">
    <property type="entry name" value="ANK"/>
    <property type="match status" value="3"/>
</dbReference>
<proteinExistence type="predicted"/>
<accession>A0A8I7BFR9</accession>
<dbReference type="Pfam" id="PF12796">
    <property type="entry name" value="Ank_2"/>
    <property type="match status" value="1"/>
</dbReference>
<keyword evidence="4 7" id="KW-1133">Transmembrane helix</keyword>
<reference evidence="9" key="3">
    <citation type="submission" date="2022-01" db="UniProtKB">
        <authorList>
            <consortium name="EnsemblPlants"/>
        </authorList>
    </citation>
    <scope>IDENTIFICATION</scope>
    <source>
        <strain evidence="9">subsp. vulgare</strain>
    </source>
</reference>
<evidence type="ECO:0000256" key="7">
    <source>
        <dbReference type="SAM" id="Phobius"/>
    </source>
</evidence>
<evidence type="ECO:0000256" key="1">
    <source>
        <dbReference type="ARBA" id="ARBA00004141"/>
    </source>
</evidence>
<dbReference type="Proteomes" id="UP000011116">
    <property type="component" value="Chromosome 5H"/>
</dbReference>
<protein>
    <recommendedName>
        <fullName evidence="8">PGG domain-containing protein</fullName>
    </recommendedName>
</protein>
<feature type="transmembrane region" description="Helical" evidence="7">
    <location>
        <begin position="259"/>
        <end position="278"/>
    </location>
</feature>
<dbReference type="Gramene" id="HORVU.MOREX.r2.5HG0437680.1">
    <property type="protein sequence ID" value="HORVU.MOREX.r2.5HG0437680.1"/>
    <property type="gene ID" value="HORVU.MOREX.r2.5HG0437680"/>
</dbReference>
<dbReference type="InterPro" id="IPR026961">
    <property type="entry name" value="PGG_dom"/>
</dbReference>
<evidence type="ECO:0000256" key="4">
    <source>
        <dbReference type="ARBA" id="ARBA00022989"/>
    </source>
</evidence>
<evidence type="ECO:0000259" key="8">
    <source>
        <dbReference type="Pfam" id="PF13962"/>
    </source>
</evidence>
<dbReference type="PANTHER" id="PTHR24186">
    <property type="entry name" value="PROTEIN PHOSPHATASE 1 REGULATORY SUBUNIT"/>
    <property type="match status" value="1"/>
</dbReference>
<dbReference type="AlphaFoldDB" id="A0A8I7BFR9"/>
<reference evidence="9" key="2">
    <citation type="submission" date="2020-10" db="EMBL/GenBank/DDBJ databases">
        <authorList>
            <person name="Scholz U."/>
            <person name="Mascher M."/>
            <person name="Fiebig A."/>
        </authorList>
    </citation>
    <scope>NUCLEOTIDE SEQUENCE [LARGE SCALE GENOMIC DNA]</scope>
    <source>
        <strain evidence="9">cv. Morex</strain>
    </source>
</reference>
<evidence type="ECO:0000313" key="10">
    <source>
        <dbReference type="Proteomes" id="UP000011116"/>
    </source>
</evidence>
<comment type="subcellular location">
    <subcellularLocation>
        <location evidence="1">Membrane</location>
        <topology evidence="1">Multi-pass membrane protein</topology>
    </subcellularLocation>
</comment>
<dbReference type="Gene3D" id="1.25.40.20">
    <property type="entry name" value="Ankyrin repeat-containing domain"/>
    <property type="match status" value="1"/>
</dbReference>
<feature type="domain" description="PGG" evidence="8">
    <location>
        <begin position="256"/>
        <end position="362"/>
    </location>
</feature>
<dbReference type="PANTHER" id="PTHR24186:SF50">
    <property type="entry name" value="ANKYRIN REPEAT-CONTAINING PROTEIN ITN1-LIKE ISOFORM X1"/>
    <property type="match status" value="1"/>
</dbReference>
<dbReference type="Gramene" id="HORVU.MOREX.r3.5HG0526330.1">
    <property type="protein sequence ID" value="HORVU.MOREX.r3.5HG0526330.1"/>
    <property type="gene ID" value="HORVU.MOREX.r3.5HG0526330"/>
</dbReference>
<name>A0A8I7BFR9_HORVV</name>
<evidence type="ECO:0000256" key="6">
    <source>
        <dbReference type="ARBA" id="ARBA00023136"/>
    </source>
</evidence>
<evidence type="ECO:0000256" key="5">
    <source>
        <dbReference type="ARBA" id="ARBA00023043"/>
    </source>
</evidence>
<dbReference type="Pfam" id="PF13962">
    <property type="entry name" value="PGG"/>
    <property type="match status" value="1"/>
</dbReference>
<dbReference type="EnsemblPlants" id="HORVU.MOREX.r3.5HG0526330.1">
    <property type="protein sequence ID" value="HORVU.MOREX.r3.5HG0526330.1"/>
    <property type="gene ID" value="HORVU.MOREX.r3.5HG0526330"/>
</dbReference>
<evidence type="ECO:0000256" key="3">
    <source>
        <dbReference type="ARBA" id="ARBA00022737"/>
    </source>
</evidence>
<feature type="transmembrane region" description="Helical" evidence="7">
    <location>
        <begin position="298"/>
        <end position="323"/>
    </location>
</feature>
<feature type="transmembrane region" description="Helical" evidence="7">
    <location>
        <begin position="366"/>
        <end position="384"/>
    </location>
</feature>
<evidence type="ECO:0000256" key="2">
    <source>
        <dbReference type="ARBA" id="ARBA00022692"/>
    </source>
</evidence>
<keyword evidence="5" id="KW-0040">ANK repeat</keyword>
<dbReference type="SUPFAM" id="SSF48403">
    <property type="entry name" value="Ankyrin repeat"/>
    <property type="match status" value="1"/>
</dbReference>
<keyword evidence="10" id="KW-1185">Reference proteome</keyword>
<evidence type="ECO:0000313" key="9">
    <source>
        <dbReference type="EnsemblPlants" id="HORVU.MOREX.r3.5HG0526330.1"/>
    </source>
</evidence>
<keyword evidence="3" id="KW-0677">Repeat</keyword>
<dbReference type="InterPro" id="IPR002110">
    <property type="entry name" value="Ankyrin_rpt"/>
</dbReference>
<reference evidence="10" key="1">
    <citation type="journal article" date="2012" name="Nature">
        <title>A physical, genetic and functional sequence assembly of the barley genome.</title>
        <authorList>
            <consortium name="The International Barley Genome Sequencing Consortium"/>
            <person name="Mayer K.F."/>
            <person name="Waugh R."/>
            <person name="Brown J.W."/>
            <person name="Schulman A."/>
            <person name="Langridge P."/>
            <person name="Platzer M."/>
            <person name="Fincher G.B."/>
            <person name="Muehlbauer G.J."/>
            <person name="Sato K."/>
            <person name="Close T.J."/>
            <person name="Wise R.P."/>
            <person name="Stein N."/>
        </authorList>
    </citation>
    <scope>NUCLEOTIDE SEQUENCE [LARGE SCALE GENOMIC DNA]</scope>
    <source>
        <strain evidence="10">cv. Morex</strain>
    </source>
</reference>
<dbReference type="GO" id="GO:0016020">
    <property type="term" value="C:membrane"/>
    <property type="evidence" value="ECO:0007669"/>
    <property type="project" value="UniProtKB-SubCell"/>
</dbReference>
<keyword evidence="2 7" id="KW-0812">Transmembrane</keyword>